<feature type="domain" description="HTH tetR-type" evidence="5">
    <location>
        <begin position="13"/>
        <end position="73"/>
    </location>
</feature>
<dbReference type="Pfam" id="PF00440">
    <property type="entry name" value="TetR_N"/>
    <property type="match status" value="1"/>
</dbReference>
<dbReference type="InterPro" id="IPR009057">
    <property type="entry name" value="Homeodomain-like_sf"/>
</dbReference>
<accession>A0A5C0SDM2</accession>
<keyword evidence="7" id="KW-1185">Reference proteome</keyword>
<dbReference type="PANTHER" id="PTHR47506:SF3">
    <property type="entry name" value="HTH-TYPE TRANSCRIPTIONAL REGULATOR LMRA"/>
    <property type="match status" value="1"/>
</dbReference>
<dbReference type="SUPFAM" id="SSF46689">
    <property type="entry name" value="Homeodomain-like"/>
    <property type="match status" value="1"/>
</dbReference>
<gene>
    <name evidence="6" type="ORF">FQB35_05505</name>
</gene>
<reference evidence="6 7" key="1">
    <citation type="submission" date="2019-07" db="EMBL/GenBank/DDBJ databases">
        <title>Complete genome of Crassaminicella thermophila SY095.</title>
        <authorList>
            <person name="Li X."/>
        </authorList>
    </citation>
    <scope>NUCLEOTIDE SEQUENCE [LARGE SCALE GENOMIC DNA]</scope>
    <source>
        <strain evidence="6 7">SY095</strain>
    </source>
</reference>
<dbReference type="EMBL" id="CP042243">
    <property type="protein sequence ID" value="QEK11866.1"/>
    <property type="molecule type" value="Genomic_DNA"/>
</dbReference>
<proteinExistence type="predicted"/>
<keyword evidence="2 4" id="KW-0238">DNA-binding</keyword>
<dbReference type="PRINTS" id="PR00455">
    <property type="entry name" value="HTHTETR"/>
</dbReference>
<evidence type="ECO:0000313" key="6">
    <source>
        <dbReference type="EMBL" id="QEK11866.1"/>
    </source>
</evidence>
<dbReference type="InterPro" id="IPR001647">
    <property type="entry name" value="HTH_TetR"/>
</dbReference>
<keyword evidence="3" id="KW-0804">Transcription</keyword>
<evidence type="ECO:0000313" key="7">
    <source>
        <dbReference type="Proteomes" id="UP000324646"/>
    </source>
</evidence>
<evidence type="ECO:0000256" key="4">
    <source>
        <dbReference type="PROSITE-ProRule" id="PRU00335"/>
    </source>
</evidence>
<evidence type="ECO:0000256" key="3">
    <source>
        <dbReference type="ARBA" id="ARBA00023163"/>
    </source>
</evidence>
<name>A0A5C0SDM2_CRATE</name>
<evidence type="ECO:0000256" key="2">
    <source>
        <dbReference type="ARBA" id="ARBA00023125"/>
    </source>
</evidence>
<dbReference type="SUPFAM" id="SSF48498">
    <property type="entry name" value="Tetracyclin repressor-like, C-terminal domain"/>
    <property type="match status" value="1"/>
</dbReference>
<feature type="DNA-binding region" description="H-T-H motif" evidence="4">
    <location>
        <begin position="36"/>
        <end position="55"/>
    </location>
</feature>
<dbReference type="GO" id="GO:0003677">
    <property type="term" value="F:DNA binding"/>
    <property type="evidence" value="ECO:0007669"/>
    <property type="project" value="UniProtKB-UniRule"/>
</dbReference>
<organism evidence="6 7">
    <name type="scientific">Crassaminicella thermophila</name>
    <dbReference type="NCBI Taxonomy" id="2599308"/>
    <lineage>
        <taxon>Bacteria</taxon>
        <taxon>Bacillati</taxon>
        <taxon>Bacillota</taxon>
        <taxon>Clostridia</taxon>
        <taxon>Eubacteriales</taxon>
        <taxon>Clostridiaceae</taxon>
        <taxon>Crassaminicella</taxon>
    </lineage>
</organism>
<dbReference type="AlphaFoldDB" id="A0A5C0SDM2"/>
<evidence type="ECO:0000259" key="5">
    <source>
        <dbReference type="PROSITE" id="PS50977"/>
    </source>
</evidence>
<evidence type="ECO:0000256" key="1">
    <source>
        <dbReference type="ARBA" id="ARBA00023015"/>
    </source>
</evidence>
<keyword evidence="1" id="KW-0805">Transcription regulation</keyword>
<sequence>MIYLTLGKGEISLNTKNKIINSAIKNFFNLGYEKTSLSLIASEVGIKKPSIYYHFKNKEELFILSINHILDSLEDQILTSIKKVDSSKAMLENIFSCLIEFNSNLSIMVGNNYNKPINMLNLFHLGRNRFPSLGERIDNYYNFLNDTITNIVRIGQKNNKIRTDLSEESLALEIIAWLEGLFMLSTIYSSFNINSIRQNLYDNMWKMISAEATPKTKTKKSFFKKKSFSKTISLGTKW</sequence>
<dbReference type="KEGG" id="crs:FQB35_05505"/>
<dbReference type="Proteomes" id="UP000324646">
    <property type="component" value="Chromosome"/>
</dbReference>
<dbReference type="Gene3D" id="1.10.357.10">
    <property type="entry name" value="Tetracycline Repressor, domain 2"/>
    <property type="match status" value="1"/>
</dbReference>
<dbReference type="OrthoDB" id="9808476at2"/>
<dbReference type="PROSITE" id="PS50977">
    <property type="entry name" value="HTH_TETR_2"/>
    <property type="match status" value="1"/>
</dbReference>
<dbReference type="InterPro" id="IPR036271">
    <property type="entry name" value="Tet_transcr_reg_TetR-rel_C_sf"/>
</dbReference>
<protein>
    <submittedName>
        <fullName evidence="6">TetR/AcrR family transcriptional regulator</fullName>
    </submittedName>
</protein>
<dbReference type="PANTHER" id="PTHR47506">
    <property type="entry name" value="TRANSCRIPTIONAL REGULATORY PROTEIN"/>
    <property type="match status" value="1"/>
</dbReference>